<dbReference type="EMBL" id="QGDB01000002">
    <property type="protein sequence ID" value="PWL18343.1"/>
    <property type="molecule type" value="Genomic_DNA"/>
</dbReference>
<comment type="cofactor">
    <cofactor evidence="1">
        <name>FAD</name>
        <dbReference type="ChEBI" id="CHEBI:57692"/>
    </cofactor>
</comment>
<dbReference type="GO" id="GO:0003955">
    <property type="term" value="F:NAD(P)H dehydrogenase (quinone) activity"/>
    <property type="evidence" value="ECO:0007669"/>
    <property type="project" value="TreeGrafter"/>
</dbReference>
<evidence type="ECO:0000256" key="1">
    <source>
        <dbReference type="ARBA" id="ARBA00001974"/>
    </source>
</evidence>
<sequence length="430" mass="46240">MAIRERIVIVGGGIAGLALATQLGKRLGRTDRADITLLDRSGAHVWKPMLHTFAAGTANSYQQRISFVAQAARCSFRFLPGAMQQIDRAAQQITVSPVVSARGEEVLGERIIPYDSLFLAAGSKANDFGTPGVVEHCQFIDDLQQAEAFNDRLYTDLLRTAELGKPLTIAIVGGGATGVELAAEISQLLDIVASYGAGNLRPKLELTLIESGPRILAAFPEEVAQAATEQLRTLGINVRTGTRVVSADANGFILDDGSRIEASLRVWAAGVKAQDVIAALNGFELTPSGQVKVGPTLQATTGDRVFALGDCASFTPVGALRPLPPTAQVARQQAMHLGRHVPRWLEGQPIPPFSVRDLGSLVSLSRYNAFGTLGRHGLFRNRFIRGRFAQLSHAMLYRLHQAELHGLGRASMIWLSDAIASAVRPKIRMD</sequence>
<evidence type="ECO:0000313" key="7">
    <source>
        <dbReference type="EMBL" id="PWL18343.1"/>
    </source>
</evidence>
<keyword evidence="8" id="KW-1185">Reference proteome</keyword>
<dbReference type="Pfam" id="PF07992">
    <property type="entry name" value="Pyr_redox_2"/>
    <property type="match status" value="1"/>
</dbReference>
<organism evidence="7 8">
    <name type="scientific">Falsochrobactrum shanghaiense</name>
    <dbReference type="NCBI Taxonomy" id="2201899"/>
    <lineage>
        <taxon>Bacteria</taxon>
        <taxon>Pseudomonadati</taxon>
        <taxon>Pseudomonadota</taxon>
        <taxon>Alphaproteobacteria</taxon>
        <taxon>Hyphomicrobiales</taxon>
        <taxon>Brucellaceae</taxon>
        <taxon>Falsochrobactrum</taxon>
    </lineage>
</organism>
<evidence type="ECO:0000259" key="6">
    <source>
        <dbReference type="Pfam" id="PF07992"/>
    </source>
</evidence>
<dbReference type="RefSeq" id="WP_109705244.1">
    <property type="nucleotide sequence ID" value="NZ_QGDB01000002.1"/>
</dbReference>
<comment type="similarity">
    <text evidence="2">Belongs to the NADH dehydrogenase family.</text>
</comment>
<dbReference type="InterPro" id="IPR036188">
    <property type="entry name" value="FAD/NAD-bd_sf"/>
</dbReference>
<dbReference type="SUPFAM" id="SSF51905">
    <property type="entry name" value="FAD/NAD(P)-binding domain"/>
    <property type="match status" value="1"/>
</dbReference>
<keyword evidence="5" id="KW-0560">Oxidoreductase</keyword>
<dbReference type="OrthoDB" id="9781621at2"/>
<feature type="domain" description="FAD/NAD(P)-binding" evidence="6">
    <location>
        <begin position="6"/>
        <end position="334"/>
    </location>
</feature>
<evidence type="ECO:0000256" key="5">
    <source>
        <dbReference type="ARBA" id="ARBA00023002"/>
    </source>
</evidence>
<evidence type="ECO:0000313" key="8">
    <source>
        <dbReference type="Proteomes" id="UP000245865"/>
    </source>
</evidence>
<dbReference type="InterPro" id="IPR023753">
    <property type="entry name" value="FAD/NAD-binding_dom"/>
</dbReference>
<name>A0A316JGI8_9HYPH</name>
<dbReference type="PRINTS" id="PR00368">
    <property type="entry name" value="FADPNR"/>
</dbReference>
<dbReference type="PRINTS" id="PR00411">
    <property type="entry name" value="PNDRDTASEI"/>
</dbReference>
<dbReference type="PANTHER" id="PTHR42913:SF3">
    <property type="entry name" value="64 KDA MITOCHONDRIAL NADH DEHYDROGENASE (EUROFUNG)"/>
    <property type="match status" value="1"/>
</dbReference>
<evidence type="ECO:0000256" key="2">
    <source>
        <dbReference type="ARBA" id="ARBA00005272"/>
    </source>
</evidence>
<proteinExistence type="inferred from homology"/>
<dbReference type="PANTHER" id="PTHR42913">
    <property type="entry name" value="APOPTOSIS-INDUCING FACTOR 1"/>
    <property type="match status" value="1"/>
</dbReference>
<evidence type="ECO:0000256" key="4">
    <source>
        <dbReference type="ARBA" id="ARBA00022827"/>
    </source>
</evidence>
<keyword evidence="3" id="KW-0285">Flavoprotein</keyword>
<gene>
    <name evidence="7" type="ORF">DKP76_04360</name>
</gene>
<reference evidence="7 8" key="1">
    <citation type="submission" date="2018-05" db="EMBL/GenBank/DDBJ databases">
        <title>Comparative genomic sequence analysis between strain HN4 and CCM 8460T (Falsochrobactrum ovis) will provide more evidence to prove that HN4 is a new species of Falsochrobactrum.</title>
        <authorList>
            <person name="Lyu W."/>
            <person name="Sun L."/>
            <person name="Yao L."/>
        </authorList>
    </citation>
    <scope>NUCLEOTIDE SEQUENCE [LARGE SCALE GENOMIC DNA]</scope>
    <source>
        <strain evidence="7 8">HN4</strain>
    </source>
</reference>
<keyword evidence="4" id="KW-0274">FAD</keyword>
<dbReference type="AlphaFoldDB" id="A0A316JGI8"/>
<dbReference type="Proteomes" id="UP000245865">
    <property type="component" value="Unassembled WGS sequence"/>
</dbReference>
<dbReference type="GO" id="GO:0019646">
    <property type="term" value="P:aerobic electron transport chain"/>
    <property type="evidence" value="ECO:0007669"/>
    <property type="project" value="TreeGrafter"/>
</dbReference>
<protein>
    <submittedName>
        <fullName evidence="7">FAD-dependent oxidoreductase</fullName>
    </submittedName>
</protein>
<dbReference type="InterPro" id="IPR051169">
    <property type="entry name" value="NADH-Q_oxidoreductase"/>
</dbReference>
<evidence type="ECO:0000256" key="3">
    <source>
        <dbReference type="ARBA" id="ARBA00022630"/>
    </source>
</evidence>
<accession>A0A316JGI8</accession>
<comment type="caution">
    <text evidence="7">The sequence shown here is derived from an EMBL/GenBank/DDBJ whole genome shotgun (WGS) entry which is preliminary data.</text>
</comment>
<dbReference type="Gene3D" id="3.50.50.100">
    <property type="match status" value="1"/>
</dbReference>